<feature type="chain" id="PRO_5014239459" evidence="1">
    <location>
        <begin position="20"/>
        <end position="417"/>
    </location>
</feature>
<organism evidence="2 4">
    <name type="scientific">Prevotella intermedia</name>
    <dbReference type="NCBI Taxonomy" id="28131"/>
    <lineage>
        <taxon>Bacteria</taxon>
        <taxon>Pseudomonadati</taxon>
        <taxon>Bacteroidota</taxon>
        <taxon>Bacteroidia</taxon>
        <taxon>Bacteroidales</taxon>
        <taxon>Prevotellaceae</taxon>
        <taxon>Prevotella</taxon>
    </lineage>
</organism>
<dbReference type="EMBL" id="AP014597">
    <property type="protein sequence ID" value="BAU17291.1"/>
    <property type="molecule type" value="Genomic_DNA"/>
</dbReference>
<accession>A0A0S3UIL2</accession>
<proteinExistence type="predicted"/>
<dbReference type="InterPro" id="IPR019734">
    <property type="entry name" value="TPR_rpt"/>
</dbReference>
<evidence type="ECO:0000313" key="4">
    <source>
        <dbReference type="Proteomes" id="UP000217431"/>
    </source>
</evidence>
<sequence length="417" mass="46647">MKKLIMAVMMLIGTSAAFAGDSEPLKAIMKAQNYAEAANLLQSTLDQLAGNDEKAKAYNRLYELAMKKVNYEQGVQLENETQKQMGKEGNRPVDEKGLYMAAGAAFDSGIEAIKYDNLPNQKGKVKPKFSGLVEQVYKLRPTLINAGIYFQGKDEKMAYKYLAEYVESADYPEFIKFKEQDQNLTEIAYFATIYAYQNNDFAKAEKYVEYALKNQERAKEAQNLKLAIIGSQLKSRQDSIAYAEKLESIYAQDPSNEAVLSTLASTYNALRMNDKAMQIIDNHLAKDPNSYSALVLKGQFESVKKNYDGAVAALKKALPLASDESAQIAINASIGQCLFYKAQERVMAVKNLTKEARAQFNVVYNEAISYLEKAKELDTTKQNKNLWAYPLYGSYYFVKGPQAPETKALAADAGYEE</sequence>
<reference evidence="3 5" key="2">
    <citation type="submission" date="2017-11" db="EMBL/GenBank/DDBJ databases">
        <title>Genome sequencing of Prevotella intermedia KCOM 1779.</title>
        <authorList>
            <person name="Kook J.-K."/>
            <person name="Park S.-N."/>
            <person name="Lim Y.K."/>
        </authorList>
    </citation>
    <scope>NUCLEOTIDE SEQUENCE [LARGE SCALE GENOMIC DNA]</scope>
    <source>
        <strain evidence="3 5">KCOM 1779</strain>
    </source>
</reference>
<dbReference type="SUPFAM" id="SSF48452">
    <property type="entry name" value="TPR-like"/>
    <property type="match status" value="1"/>
</dbReference>
<evidence type="ECO:0000313" key="5">
    <source>
        <dbReference type="Proteomes" id="UP000228641"/>
    </source>
</evidence>
<evidence type="ECO:0000313" key="3">
    <source>
        <dbReference type="EMBL" id="PJF00203.1"/>
    </source>
</evidence>
<protein>
    <submittedName>
        <fullName evidence="2">TPR domain protein</fullName>
    </submittedName>
</protein>
<evidence type="ECO:0000256" key="1">
    <source>
        <dbReference type="SAM" id="SignalP"/>
    </source>
</evidence>
<evidence type="ECO:0000313" key="2">
    <source>
        <dbReference type="EMBL" id="BAU17291.1"/>
    </source>
</evidence>
<dbReference type="InterPro" id="IPR011990">
    <property type="entry name" value="TPR-like_helical_dom_sf"/>
</dbReference>
<gene>
    <name evidence="3" type="ORF">CUB97_02315</name>
    <name evidence="2" type="ORF">PIOMA14_I_0783</name>
</gene>
<feature type="signal peptide" evidence="1">
    <location>
        <begin position="1"/>
        <end position="19"/>
    </location>
</feature>
<dbReference type="SMART" id="SM00028">
    <property type="entry name" value="TPR"/>
    <property type="match status" value="2"/>
</dbReference>
<dbReference type="EMBL" id="PGGD01000001">
    <property type="protein sequence ID" value="PJF00203.1"/>
    <property type="molecule type" value="Genomic_DNA"/>
</dbReference>
<dbReference type="Proteomes" id="UP000228641">
    <property type="component" value="Unassembled WGS sequence"/>
</dbReference>
<dbReference type="AlphaFoldDB" id="A0A0S3UIL2"/>
<reference evidence="2 4" key="1">
    <citation type="journal article" date="2016" name="DNA Res.">
        <title>The complete genome sequencing of Prevotella intermedia strain OMA14 and a subsequent fine-scale, intra-species genomic comparison reveal an unusual amplification of conjugative and mobile transposons and identify a novel Prevotella-lineage-specific repeat.</title>
        <authorList>
            <person name="Naito M."/>
            <person name="Ogura Y."/>
            <person name="Itoh T."/>
            <person name="Shoji M."/>
            <person name="Okamoto M."/>
            <person name="Hayashi T."/>
            <person name="Nakayama K."/>
        </authorList>
    </citation>
    <scope>NUCLEOTIDE SEQUENCE [LARGE SCALE GENOMIC DNA]</scope>
    <source>
        <strain evidence="2 4">OMA14</strain>
    </source>
</reference>
<dbReference type="Gene3D" id="1.25.40.10">
    <property type="entry name" value="Tetratricopeptide repeat domain"/>
    <property type="match status" value="1"/>
</dbReference>
<dbReference type="RefSeq" id="WP_045167024.1">
    <property type="nucleotide sequence ID" value="NZ_AP014597.1"/>
</dbReference>
<keyword evidence="1" id="KW-0732">Signal</keyword>
<name>A0A0S3UIL2_PREIN</name>
<dbReference type="Proteomes" id="UP000217431">
    <property type="component" value="Chromosome I"/>
</dbReference>
<dbReference type="STRING" id="28131.BWX40_04730"/>